<comment type="cofactor">
    <cofactor evidence="1">
        <name>Zn(2+)</name>
        <dbReference type="ChEBI" id="CHEBI:29105"/>
    </cofactor>
</comment>
<dbReference type="EMBL" id="LGRX02007546">
    <property type="protein sequence ID" value="KAK3274742.1"/>
    <property type="molecule type" value="Genomic_DNA"/>
</dbReference>
<evidence type="ECO:0000256" key="10">
    <source>
        <dbReference type="SAM" id="Phobius"/>
    </source>
</evidence>
<evidence type="ECO:0000256" key="8">
    <source>
        <dbReference type="ARBA" id="ARBA00023049"/>
    </source>
</evidence>
<name>A0AAE0L7I5_9CHLO</name>
<keyword evidence="8" id="KW-0482">Metalloprotease</keyword>
<evidence type="ECO:0000256" key="9">
    <source>
        <dbReference type="ARBA" id="ARBA00023136"/>
    </source>
</evidence>
<proteinExistence type="predicted"/>
<dbReference type="PANTHER" id="PTHR42837:SF2">
    <property type="entry name" value="MEMBRANE METALLOPROTEASE ARASP2, CHLOROPLASTIC-RELATED"/>
    <property type="match status" value="1"/>
</dbReference>
<evidence type="ECO:0000256" key="6">
    <source>
        <dbReference type="ARBA" id="ARBA00022833"/>
    </source>
</evidence>
<comment type="subcellular location">
    <subcellularLocation>
        <location evidence="2">Membrane</location>
        <topology evidence="2">Multi-pass membrane protein</topology>
    </subcellularLocation>
</comment>
<evidence type="ECO:0000256" key="2">
    <source>
        <dbReference type="ARBA" id="ARBA00004141"/>
    </source>
</evidence>
<feature type="transmembrane region" description="Helical" evidence="10">
    <location>
        <begin position="162"/>
        <end position="180"/>
    </location>
</feature>
<evidence type="ECO:0000256" key="3">
    <source>
        <dbReference type="ARBA" id="ARBA00022670"/>
    </source>
</evidence>
<evidence type="ECO:0000313" key="12">
    <source>
        <dbReference type="EMBL" id="KAK3274742.1"/>
    </source>
</evidence>
<organism evidence="12 13">
    <name type="scientific">Cymbomonas tetramitiformis</name>
    <dbReference type="NCBI Taxonomy" id="36881"/>
    <lineage>
        <taxon>Eukaryota</taxon>
        <taxon>Viridiplantae</taxon>
        <taxon>Chlorophyta</taxon>
        <taxon>Pyramimonadophyceae</taxon>
        <taxon>Pyramimonadales</taxon>
        <taxon>Pyramimonadaceae</taxon>
        <taxon>Cymbomonas</taxon>
    </lineage>
</organism>
<evidence type="ECO:0000256" key="4">
    <source>
        <dbReference type="ARBA" id="ARBA00022692"/>
    </source>
</evidence>
<evidence type="ECO:0000256" key="7">
    <source>
        <dbReference type="ARBA" id="ARBA00022989"/>
    </source>
</evidence>
<dbReference type="GO" id="GO:0004222">
    <property type="term" value="F:metalloendopeptidase activity"/>
    <property type="evidence" value="ECO:0007669"/>
    <property type="project" value="InterPro"/>
</dbReference>
<keyword evidence="7 10" id="KW-1133">Transmembrane helix</keyword>
<keyword evidence="4 10" id="KW-0812">Transmembrane</keyword>
<keyword evidence="6" id="KW-0862">Zinc</keyword>
<dbReference type="GO" id="GO:0006508">
    <property type="term" value="P:proteolysis"/>
    <property type="evidence" value="ECO:0007669"/>
    <property type="project" value="UniProtKB-KW"/>
</dbReference>
<keyword evidence="5" id="KW-0378">Hydrolase</keyword>
<keyword evidence="13" id="KW-1185">Reference proteome</keyword>
<gene>
    <name evidence="12" type="ORF">CYMTET_17092</name>
</gene>
<evidence type="ECO:0000256" key="5">
    <source>
        <dbReference type="ARBA" id="ARBA00022801"/>
    </source>
</evidence>
<evidence type="ECO:0000256" key="1">
    <source>
        <dbReference type="ARBA" id="ARBA00001947"/>
    </source>
</evidence>
<dbReference type="InterPro" id="IPR004387">
    <property type="entry name" value="Pept_M50_Zn"/>
</dbReference>
<keyword evidence="3" id="KW-0645">Protease</keyword>
<dbReference type="InterPro" id="IPR008915">
    <property type="entry name" value="Peptidase_M50"/>
</dbReference>
<dbReference type="Pfam" id="PF02163">
    <property type="entry name" value="Peptidase_M50"/>
    <property type="match status" value="1"/>
</dbReference>
<evidence type="ECO:0000313" key="13">
    <source>
        <dbReference type="Proteomes" id="UP001190700"/>
    </source>
</evidence>
<dbReference type="GO" id="GO:0016020">
    <property type="term" value="C:membrane"/>
    <property type="evidence" value="ECO:0007669"/>
    <property type="project" value="UniProtKB-SubCell"/>
</dbReference>
<feature type="domain" description="Peptidase M50" evidence="11">
    <location>
        <begin position="57"/>
        <end position="173"/>
    </location>
</feature>
<dbReference type="AlphaFoldDB" id="A0AAE0L7I5"/>
<dbReference type="Proteomes" id="UP001190700">
    <property type="component" value="Unassembled WGS sequence"/>
</dbReference>
<dbReference type="PANTHER" id="PTHR42837">
    <property type="entry name" value="REGULATOR OF SIGMA-E PROTEASE RSEP"/>
    <property type="match status" value="1"/>
</dbReference>
<keyword evidence="9 10" id="KW-0472">Membrane</keyword>
<accession>A0AAE0L7I5</accession>
<protein>
    <recommendedName>
        <fullName evidence="11">Peptidase M50 domain-containing protein</fullName>
    </recommendedName>
</protein>
<evidence type="ECO:0000259" key="11">
    <source>
        <dbReference type="Pfam" id="PF02163"/>
    </source>
</evidence>
<comment type="caution">
    <text evidence="12">The sequence shown here is derived from an EMBL/GenBank/DDBJ whole genome shotgun (WGS) entry which is preliminary data.</text>
</comment>
<reference evidence="12 13" key="1">
    <citation type="journal article" date="2015" name="Genome Biol. Evol.">
        <title>Comparative Genomics of a Bacterivorous Green Alga Reveals Evolutionary Causalities and Consequences of Phago-Mixotrophic Mode of Nutrition.</title>
        <authorList>
            <person name="Burns J.A."/>
            <person name="Paasch A."/>
            <person name="Narechania A."/>
            <person name="Kim E."/>
        </authorList>
    </citation>
    <scope>NUCLEOTIDE SEQUENCE [LARGE SCALE GENOMIC DNA]</scope>
    <source>
        <strain evidence="12 13">PLY_AMNH</strain>
    </source>
</reference>
<sequence length="188" mass="19633">MTSVSGVPEKSLVFHINRAGEELDLDLTPELAKDGGGRIGVSLAPNADVRRVKAESAGEALRMTSKEFNRLTGTVVGGLSQIVTNFAATADQVSGPVAIVATGAEVARNDATGLYQFAAIVNINLAVVNILPLPALDGGYLALLLVEAVRGGKKLPEDLEQAVQSSGFLLLLTMGVWLIVRDTLKLIG</sequence>